<feature type="transmembrane region" description="Helical" evidence="7">
    <location>
        <begin position="252"/>
        <end position="277"/>
    </location>
</feature>
<protein>
    <submittedName>
        <fullName evidence="9">Protein isoform b</fullName>
    </submittedName>
</protein>
<feature type="transmembrane region" description="Helical" evidence="7">
    <location>
        <begin position="309"/>
        <end position="326"/>
    </location>
</feature>
<dbReference type="SUPFAM" id="SSF103473">
    <property type="entry name" value="MFS general substrate transporter"/>
    <property type="match status" value="1"/>
</dbReference>
<dbReference type="InterPro" id="IPR011701">
    <property type="entry name" value="MFS"/>
</dbReference>
<dbReference type="InterPro" id="IPR036259">
    <property type="entry name" value="MFS_trans_sf"/>
</dbReference>
<dbReference type="PANTHER" id="PTHR23506">
    <property type="entry name" value="GH10249P"/>
    <property type="match status" value="1"/>
</dbReference>
<dbReference type="GO" id="GO:0016020">
    <property type="term" value="C:membrane"/>
    <property type="evidence" value="ECO:0007669"/>
    <property type="project" value="UniProtKB-SubCell"/>
</dbReference>
<feature type="region of interest" description="Disordered" evidence="6">
    <location>
        <begin position="28"/>
        <end position="92"/>
    </location>
</feature>
<dbReference type="AlphaFoldDB" id="A0A0M0J5Y0"/>
<evidence type="ECO:0000256" key="1">
    <source>
        <dbReference type="ARBA" id="ARBA00004141"/>
    </source>
</evidence>
<dbReference type="PROSITE" id="PS50850">
    <property type="entry name" value="MFS"/>
    <property type="match status" value="1"/>
</dbReference>
<accession>A0A0M0J5Y0</accession>
<keyword evidence="4 7" id="KW-1133">Transmembrane helix</keyword>
<feature type="transmembrane region" description="Helical" evidence="7">
    <location>
        <begin position="166"/>
        <end position="187"/>
    </location>
</feature>
<feature type="transmembrane region" description="Helical" evidence="7">
    <location>
        <begin position="409"/>
        <end position="427"/>
    </location>
</feature>
<feature type="non-terminal residue" evidence="9">
    <location>
        <position position="1"/>
    </location>
</feature>
<evidence type="ECO:0000259" key="8">
    <source>
        <dbReference type="PROSITE" id="PS50850"/>
    </source>
</evidence>
<evidence type="ECO:0000256" key="7">
    <source>
        <dbReference type="SAM" id="Phobius"/>
    </source>
</evidence>
<evidence type="ECO:0000256" key="3">
    <source>
        <dbReference type="ARBA" id="ARBA00022692"/>
    </source>
</evidence>
<feature type="domain" description="Major facilitator superfamily (MFS) profile" evidence="8">
    <location>
        <begin position="101"/>
        <end position="505"/>
    </location>
</feature>
<evidence type="ECO:0000256" key="2">
    <source>
        <dbReference type="ARBA" id="ARBA00022448"/>
    </source>
</evidence>
<dbReference type="InterPro" id="IPR020846">
    <property type="entry name" value="MFS_dom"/>
</dbReference>
<feature type="transmembrane region" description="Helical" evidence="7">
    <location>
        <begin position="346"/>
        <end position="366"/>
    </location>
</feature>
<keyword evidence="2" id="KW-0813">Transport</keyword>
<dbReference type="Proteomes" id="UP000037460">
    <property type="component" value="Unassembled WGS sequence"/>
</dbReference>
<sequence>CDRVSGSARLPRQKHLVLISLPDDVEWPLRPHLRGRQAMGASAEADGKGEAQTPGRSIPGGSSSLHPSSEDEAKSGAPSRRDEQERKMRSPSQRCNNKMVVLVCTNIANLSCHAVYSVLSSFYPPQAKAKGMSDDMVGFTFAIFAGIIFLFSPVAGKLMERRGKVWVYLCGLCIASVSTILFAFAALVPDGWPFAVWCLTMRIAQGVGSALEETAMYAIIAELDTENVTFYLGICEVSTGLGYMIGPPLGGLLFHMGGFALPFVFLGALIAPAAIGFHRFMPHEVNRGGKDEERSESVSLRGLTRNPQVMVMAVAGMIANMDYAFLEPTLGEHAASVGIAESPEAIGALFSVAMTAYTLSCPAIGLIARKDRLGPRTVILVGLFLQLLGFMLIGPSPLLQQSRVGTPQVVFALLLFGVGESMSYAPLMDDMMLSCGEYAEEASVALAPLMASSFSLGQMLGPLVGSASSGRLGFPWACTLMAFLLLLQLATIAFVDAIWPRKAKQSYGVSYTELTSLSVPLSESAVD</sequence>
<feature type="transmembrane region" description="Helical" evidence="7">
    <location>
        <begin position="378"/>
        <end position="397"/>
    </location>
</feature>
<organism evidence="9 10">
    <name type="scientific">Chrysochromulina tobinii</name>
    <dbReference type="NCBI Taxonomy" id="1460289"/>
    <lineage>
        <taxon>Eukaryota</taxon>
        <taxon>Haptista</taxon>
        <taxon>Haptophyta</taxon>
        <taxon>Prymnesiophyceae</taxon>
        <taxon>Prymnesiales</taxon>
        <taxon>Chrysochromulinaceae</taxon>
        <taxon>Chrysochromulina</taxon>
    </lineage>
</organism>
<evidence type="ECO:0000256" key="4">
    <source>
        <dbReference type="ARBA" id="ARBA00022989"/>
    </source>
</evidence>
<feature type="transmembrane region" description="Helical" evidence="7">
    <location>
        <begin position="136"/>
        <end position="154"/>
    </location>
</feature>
<dbReference type="PANTHER" id="PTHR23506:SF26">
    <property type="entry name" value="MFS-TYPE TRANSPORTER SLC18B1"/>
    <property type="match status" value="1"/>
</dbReference>
<evidence type="ECO:0000313" key="10">
    <source>
        <dbReference type="Proteomes" id="UP000037460"/>
    </source>
</evidence>
<comment type="subcellular location">
    <subcellularLocation>
        <location evidence="1">Membrane</location>
        <topology evidence="1">Multi-pass membrane protein</topology>
    </subcellularLocation>
</comment>
<proteinExistence type="predicted"/>
<gene>
    <name evidence="9" type="ORF">Ctob_000271</name>
</gene>
<feature type="transmembrane region" description="Helical" evidence="7">
    <location>
        <begin position="99"/>
        <end position="116"/>
    </location>
</feature>
<dbReference type="Pfam" id="PF07690">
    <property type="entry name" value="MFS_1"/>
    <property type="match status" value="1"/>
</dbReference>
<keyword evidence="3 7" id="KW-0812">Transmembrane</keyword>
<evidence type="ECO:0000256" key="6">
    <source>
        <dbReference type="SAM" id="MobiDB-lite"/>
    </source>
</evidence>
<keyword evidence="5 7" id="KW-0472">Membrane</keyword>
<evidence type="ECO:0000313" key="9">
    <source>
        <dbReference type="EMBL" id="KOO21890.1"/>
    </source>
</evidence>
<feature type="transmembrane region" description="Helical" evidence="7">
    <location>
        <begin position="439"/>
        <end position="461"/>
    </location>
</feature>
<feature type="transmembrane region" description="Helical" evidence="7">
    <location>
        <begin position="473"/>
        <end position="495"/>
    </location>
</feature>
<dbReference type="EMBL" id="JWZX01003325">
    <property type="protein sequence ID" value="KOO21890.1"/>
    <property type="molecule type" value="Genomic_DNA"/>
</dbReference>
<reference evidence="10" key="1">
    <citation type="journal article" date="2015" name="PLoS Genet.">
        <title>Genome Sequence and Transcriptome Analyses of Chrysochromulina tobin: Metabolic Tools for Enhanced Algal Fitness in the Prominent Order Prymnesiales (Haptophyceae).</title>
        <authorList>
            <person name="Hovde B.T."/>
            <person name="Deodato C.R."/>
            <person name="Hunsperger H.M."/>
            <person name="Ryken S.A."/>
            <person name="Yost W."/>
            <person name="Jha R.K."/>
            <person name="Patterson J."/>
            <person name="Monnat R.J. Jr."/>
            <person name="Barlow S.B."/>
            <person name="Starkenburg S.R."/>
            <person name="Cattolico R.A."/>
        </authorList>
    </citation>
    <scope>NUCLEOTIDE SEQUENCE</scope>
    <source>
        <strain evidence="10">CCMP291</strain>
    </source>
</reference>
<comment type="caution">
    <text evidence="9">The sequence shown here is derived from an EMBL/GenBank/DDBJ whole genome shotgun (WGS) entry which is preliminary data.</text>
</comment>
<dbReference type="OrthoDB" id="446368at2759"/>
<dbReference type="InterPro" id="IPR050930">
    <property type="entry name" value="MFS_Vesicular_Transporter"/>
</dbReference>
<name>A0A0M0J5Y0_9EUKA</name>
<feature type="compositionally biased region" description="Basic and acidic residues" evidence="6">
    <location>
        <begin position="68"/>
        <end position="88"/>
    </location>
</feature>
<evidence type="ECO:0000256" key="5">
    <source>
        <dbReference type="ARBA" id="ARBA00023136"/>
    </source>
</evidence>
<dbReference type="GO" id="GO:0022857">
    <property type="term" value="F:transmembrane transporter activity"/>
    <property type="evidence" value="ECO:0007669"/>
    <property type="project" value="InterPro"/>
</dbReference>
<keyword evidence="10" id="KW-1185">Reference proteome</keyword>
<dbReference type="Gene3D" id="1.20.1250.20">
    <property type="entry name" value="MFS general substrate transporter like domains"/>
    <property type="match status" value="2"/>
</dbReference>